<evidence type="ECO:0000256" key="5">
    <source>
        <dbReference type="ARBA" id="ARBA00022519"/>
    </source>
</evidence>
<dbReference type="Gene3D" id="1.10.3730.20">
    <property type="match status" value="1"/>
</dbReference>
<gene>
    <name evidence="14" type="ORF">GCM10011391_11070</name>
</gene>
<evidence type="ECO:0000256" key="4">
    <source>
        <dbReference type="ARBA" id="ARBA00022516"/>
    </source>
</evidence>
<dbReference type="RefSeq" id="WP_188690332.1">
    <property type="nucleotide sequence ID" value="NZ_BMIR01000003.1"/>
</dbReference>
<organism evidence="14 15">
    <name type="scientific">Pullulanibacillus camelliae</name>
    <dbReference type="NCBI Taxonomy" id="1707096"/>
    <lineage>
        <taxon>Bacteria</taxon>
        <taxon>Bacillati</taxon>
        <taxon>Bacillota</taxon>
        <taxon>Bacilli</taxon>
        <taxon>Bacillales</taxon>
        <taxon>Sporolactobacillaceae</taxon>
        <taxon>Pullulanibacillus</taxon>
    </lineage>
</organism>
<evidence type="ECO:0000256" key="6">
    <source>
        <dbReference type="ARBA" id="ARBA00022556"/>
    </source>
</evidence>
<dbReference type="AlphaFoldDB" id="A0A8J2VP96"/>
<keyword evidence="7 12" id="KW-0812">Transmembrane</keyword>
<protein>
    <submittedName>
        <fullName evidence="14">Transporter</fullName>
    </submittedName>
</protein>
<keyword evidence="8" id="KW-0448">Lipopolysaccharide biosynthesis</keyword>
<comment type="subcellular location">
    <subcellularLocation>
        <location evidence="1">Cell membrane</location>
        <topology evidence="1">Multi-pass membrane protein</topology>
    </subcellularLocation>
</comment>
<reference evidence="14" key="1">
    <citation type="journal article" date="2014" name="Int. J. Syst. Evol. Microbiol.">
        <title>Complete genome sequence of Corynebacterium casei LMG S-19264T (=DSM 44701T), isolated from a smear-ripened cheese.</title>
        <authorList>
            <consortium name="US DOE Joint Genome Institute (JGI-PGF)"/>
            <person name="Walter F."/>
            <person name="Albersmeier A."/>
            <person name="Kalinowski J."/>
            <person name="Ruckert C."/>
        </authorList>
    </citation>
    <scope>NUCLEOTIDE SEQUENCE</scope>
    <source>
        <strain evidence="14">CGMCC 1.15371</strain>
    </source>
</reference>
<keyword evidence="4" id="KW-0444">Lipid biosynthesis</keyword>
<keyword evidence="9 12" id="KW-1133">Transmembrane helix</keyword>
<proteinExistence type="inferred from homology"/>
<evidence type="ECO:0000256" key="2">
    <source>
        <dbReference type="ARBA" id="ARBA00007362"/>
    </source>
</evidence>
<evidence type="ECO:0000256" key="7">
    <source>
        <dbReference type="ARBA" id="ARBA00022692"/>
    </source>
</evidence>
<evidence type="ECO:0000256" key="3">
    <source>
        <dbReference type="ARBA" id="ARBA00022475"/>
    </source>
</evidence>
<dbReference type="PANTHER" id="PTHR30561">
    <property type="entry name" value="SMR FAMILY PROTON-DEPENDENT DRUG EFFLUX TRANSPORTER SUGE"/>
    <property type="match status" value="1"/>
</dbReference>
<dbReference type="SUPFAM" id="SSF103481">
    <property type="entry name" value="Multidrug resistance efflux transporter EmrE"/>
    <property type="match status" value="1"/>
</dbReference>
<sequence>MGYIYILGTIAFTVYGQLVLKWRMNRVDTLPPGLLEKLFILFKMIMDPFVFSGLAAAFLASLFWMAAMTKFELSYAYPFMSLSFLAVFILSIVLFHEALTWQKGIGLACVILGIAISSQGA</sequence>
<evidence type="ECO:0000256" key="1">
    <source>
        <dbReference type="ARBA" id="ARBA00004651"/>
    </source>
</evidence>
<evidence type="ECO:0000256" key="11">
    <source>
        <dbReference type="ARBA" id="ARBA00023136"/>
    </source>
</evidence>
<feature type="transmembrane region" description="Helical" evidence="12">
    <location>
        <begin position="75"/>
        <end position="95"/>
    </location>
</feature>
<keyword evidence="3" id="KW-1003">Cell membrane</keyword>
<feature type="domain" description="EamA" evidence="13">
    <location>
        <begin position="49"/>
        <end position="118"/>
    </location>
</feature>
<evidence type="ECO:0000313" key="14">
    <source>
        <dbReference type="EMBL" id="GGE34136.1"/>
    </source>
</evidence>
<feature type="transmembrane region" description="Helical" evidence="12">
    <location>
        <begin position="40"/>
        <end position="63"/>
    </location>
</feature>
<evidence type="ECO:0000256" key="8">
    <source>
        <dbReference type="ARBA" id="ARBA00022985"/>
    </source>
</evidence>
<keyword evidence="5" id="KW-0997">Cell inner membrane</keyword>
<evidence type="ECO:0000313" key="15">
    <source>
        <dbReference type="Proteomes" id="UP000628775"/>
    </source>
</evidence>
<dbReference type="Proteomes" id="UP000628775">
    <property type="component" value="Unassembled WGS sequence"/>
</dbReference>
<name>A0A8J2VP96_9BACL</name>
<keyword evidence="11 12" id="KW-0472">Membrane</keyword>
<dbReference type="GO" id="GO:0022857">
    <property type="term" value="F:transmembrane transporter activity"/>
    <property type="evidence" value="ECO:0007669"/>
    <property type="project" value="InterPro"/>
</dbReference>
<dbReference type="EMBL" id="BMIR01000003">
    <property type="protein sequence ID" value="GGE34136.1"/>
    <property type="molecule type" value="Genomic_DNA"/>
</dbReference>
<evidence type="ECO:0000256" key="12">
    <source>
        <dbReference type="SAM" id="Phobius"/>
    </source>
</evidence>
<dbReference type="GO" id="GO:0009103">
    <property type="term" value="P:lipopolysaccharide biosynthetic process"/>
    <property type="evidence" value="ECO:0007669"/>
    <property type="project" value="UniProtKB-KW"/>
</dbReference>
<dbReference type="Pfam" id="PF00892">
    <property type="entry name" value="EamA"/>
    <property type="match status" value="1"/>
</dbReference>
<dbReference type="InterPro" id="IPR037185">
    <property type="entry name" value="EmrE-like"/>
</dbReference>
<evidence type="ECO:0000259" key="13">
    <source>
        <dbReference type="Pfam" id="PF00892"/>
    </source>
</evidence>
<comment type="similarity">
    <text evidence="2">Belongs to the EamA transporter family.</text>
</comment>
<dbReference type="InterPro" id="IPR000390">
    <property type="entry name" value="Small_drug/metabolite_transptr"/>
</dbReference>
<comment type="caution">
    <text evidence="14">The sequence shown here is derived from an EMBL/GenBank/DDBJ whole genome shotgun (WGS) entry which is preliminary data.</text>
</comment>
<dbReference type="GO" id="GO:0005886">
    <property type="term" value="C:plasma membrane"/>
    <property type="evidence" value="ECO:0007669"/>
    <property type="project" value="UniProtKB-SubCell"/>
</dbReference>
<keyword evidence="10" id="KW-0443">Lipid metabolism</keyword>
<dbReference type="InterPro" id="IPR000620">
    <property type="entry name" value="EamA_dom"/>
</dbReference>
<dbReference type="PANTHER" id="PTHR30561:SF9">
    <property type="entry name" value="4-AMINO-4-DEOXY-L-ARABINOSE-PHOSPHOUNDECAPRENOL FLIPPASE SUBUNIT ARNF-RELATED"/>
    <property type="match status" value="1"/>
</dbReference>
<keyword evidence="15" id="KW-1185">Reference proteome</keyword>
<evidence type="ECO:0000256" key="9">
    <source>
        <dbReference type="ARBA" id="ARBA00022989"/>
    </source>
</evidence>
<accession>A0A8J2VP96</accession>
<reference evidence="14" key="2">
    <citation type="submission" date="2020-09" db="EMBL/GenBank/DDBJ databases">
        <authorList>
            <person name="Sun Q."/>
            <person name="Zhou Y."/>
        </authorList>
    </citation>
    <scope>NUCLEOTIDE SEQUENCE</scope>
    <source>
        <strain evidence="14">CGMCC 1.15371</strain>
    </source>
</reference>
<evidence type="ECO:0000256" key="10">
    <source>
        <dbReference type="ARBA" id="ARBA00023098"/>
    </source>
</evidence>
<keyword evidence="6" id="KW-0441">Lipid A biosynthesis</keyword>